<dbReference type="InterPro" id="IPR029058">
    <property type="entry name" value="AB_hydrolase_fold"/>
</dbReference>
<dbReference type="InterPro" id="IPR002018">
    <property type="entry name" value="CarbesteraseB"/>
</dbReference>
<dbReference type="PROSITE" id="PS00941">
    <property type="entry name" value="CARBOXYLESTERASE_B_2"/>
    <property type="match status" value="1"/>
</dbReference>
<evidence type="ECO:0000313" key="7">
    <source>
        <dbReference type="Proteomes" id="UP001233999"/>
    </source>
</evidence>
<dbReference type="Pfam" id="PF00135">
    <property type="entry name" value="COesterase"/>
    <property type="match status" value="1"/>
</dbReference>
<accession>A0AAD7ZNM4</accession>
<protein>
    <recommendedName>
        <fullName evidence="5">Carboxylesterase type B domain-containing protein</fullName>
    </recommendedName>
</protein>
<gene>
    <name evidence="6" type="ORF">L9F63_022248</name>
</gene>
<evidence type="ECO:0000259" key="5">
    <source>
        <dbReference type="Pfam" id="PF00135"/>
    </source>
</evidence>
<feature type="domain" description="Carboxylesterase type B" evidence="5">
    <location>
        <begin position="27"/>
        <end position="543"/>
    </location>
</feature>
<proteinExistence type="inferred from homology"/>
<evidence type="ECO:0000313" key="6">
    <source>
        <dbReference type="EMBL" id="KAJ9583382.1"/>
    </source>
</evidence>
<evidence type="ECO:0000256" key="4">
    <source>
        <dbReference type="SAM" id="SignalP"/>
    </source>
</evidence>
<evidence type="ECO:0000256" key="2">
    <source>
        <dbReference type="ARBA" id="ARBA00022729"/>
    </source>
</evidence>
<comment type="similarity">
    <text evidence="1">Belongs to the type-B carboxylesterase/lipase family.</text>
</comment>
<dbReference type="InterPro" id="IPR051093">
    <property type="entry name" value="Neuroligin/BSAL"/>
</dbReference>
<dbReference type="EMBL" id="JASPKZ010007609">
    <property type="protein sequence ID" value="KAJ9583382.1"/>
    <property type="molecule type" value="Genomic_DNA"/>
</dbReference>
<keyword evidence="7" id="KW-1185">Reference proteome</keyword>
<dbReference type="AlphaFoldDB" id="A0AAD7ZNM4"/>
<dbReference type="SUPFAM" id="SSF53474">
    <property type="entry name" value="alpha/beta-Hydrolases"/>
    <property type="match status" value="1"/>
</dbReference>
<feature type="signal peptide" evidence="4">
    <location>
        <begin position="1"/>
        <end position="23"/>
    </location>
</feature>
<reference evidence="6" key="1">
    <citation type="journal article" date="2023" name="IScience">
        <title>Live-bearing cockroach genome reveals convergent evolutionary mechanisms linked to viviparity in insects and beyond.</title>
        <authorList>
            <person name="Fouks B."/>
            <person name="Harrison M.C."/>
            <person name="Mikhailova A.A."/>
            <person name="Marchal E."/>
            <person name="English S."/>
            <person name="Carruthers M."/>
            <person name="Jennings E.C."/>
            <person name="Chiamaka E.L."/>
            <person name="Frigard R.A."/>
            <person name="Pippel M."/>
            <person name="Attardo G.M."/>
            <person name="Benoit J.B."/>
            <person name="Bornberg-Bauer E."/>
            <person name="Tobe S.S."/>
        </authorList>
    </citation>
    <scope>NUCLEOTIDE SEQUENCE</scope>
    <source>
        <strain evidence="6">Stay&amp;Tobe</strain>
    </source>
</reference>
<dbReference type="Gene3D" id="3.40.50.1820">
    <property type="entry name" value="alpha/beta hydrolase"/>
    <property type="match status" value="1"/>
</dbReference>
<evidence type="ECO:0000256" key="3">
    <source>
        <dbReference type="ARBA" id="ARBA00023180"/>
    </source>
</evidence>
<keyword evidence="3" id="KW-0325">Glycoprotein</keyword>
<reference evidence="6" key="2">
    <citation type="submission" date="2023-05" db="EMBL/GenBank/DDBJ databases">
        <authorList>
            <person name="Fouks B."/>
        </authorList>
    </citation>
    <scope>NUCLEOTIDE SEQUENCE</scope>
    <source>
        <strain evidence="6">Stay&amp;Tobe</strain>
        <tissue evidence="6">Testes</tissue>
    </source>
</reference>
<dbReference type="Proteomes" id="UP001233999">
    <property type="component" value="Unassembled WGS sequence"/>
</dbReference>
<organism evidence="6 7">
    <name type="scientific">Diploptera punctata</name>
    <name type="common">Pacific beetle cockroach</name>
    <dbReference type="NCBI Taxonomy" id="6984"/>
    <lineage>
        <taxon>Eukaryota</taxon>
        <taxon>Metazoa</taxon>
        <taxon>Ecdysozoa</taxon>
        <taxon>Arthropoda</taxon>
        <taxon>Hexapoda</taxon>
        <taxon>Insecta</taxon>
        <taxon>Pterygota</taxon>
        <taxon>Neoptera</taxon>
        <taxon>Polyneoptera</taxon>
        <taxon>Dictyoptera</taxon>
        <taxon>Blattodea</taxon>
        <taxon>Blaberoidea</taxon>
        <taxon>Blaberidae</taxon>
        <taxon>Diplopterinae</taxon>
        <taxon>Diploptera</taxon>
    </lineage>
</organism>
<comment type="caution">
    <text evidence="6">The sequence shown here is derived from an EMBL/GenBank/DDBJ whole genome shotgun (WGS) entry which is preliminary data.</text>
</comment>
<keyword evidence="2 4" id="KW-0732">Signal</keyword>
<name>A0AAD7ZNM4_DIPPU</name>
<evidence type="ECO:0000256" key="1">
    <source>
        <dbReference type="ARBA" id="ARBA00005964"/>
    </source>
</evidence>
<sequence length="601" mass="68107">MLVPKPSWTCLLYILSLNFASEGKEIPTVEIPDQGTVTGREVSVSRGQKATVYLGIPFAKPPIEELKFAAPDYSSLPSWTDVKNASFFAPSCLQSAERLRNHERILSQILKEQIDTLEFSEDCLYLNIYVPDGTPPSEKWPVIVWFHPGDFEVGTPTLWDGSALAVKQKVLVVIPAYRLNILGFFALDDEASGGNFGMLDQVAALDWVKKRISAFGGSDVDICIMGHGAGGTSVALHMLSPLSEGKFNRAIAMSGSAFSKYIKNIPSINFYQDLSQEFCTDDNTARGLMECYRNFEVRELVKKASTYEWGPVIDNTTESFLPRDPMELFELGKFNKVEFMAGYTDMEDALNDEINKMEIGISEEEFYGLIDADLRNTYTTEESNTSCPANMQHVIDTVLFYYKPHPETSDTTVLRQRYLEYITEKNYGAGIYKQAMYTSQYTNTYVYRFDYKPKKPLINNLPDWVHVPHGFELPFVWGMPYWPNLQGIVWNGADRKVADIVMSLWTNFAKYGNPIQNGLNYKWEVFKKVAPGVMIIDRNFNMSDPSTFDHRAFDFWNDYFPDVIEATKCCNMTQTGYQIDSNSILTGILATIAGLQFFINS</sequence>
<feature type="chain" id="PRO_5042071390" description="Carboxylesterase type B domain-containing protein" evidence="4">
    <location>
        <begin position="24"/>
        <end position="601"/>
    </location>
</feature>
<dbReference type="InterPro" id="IPR019819">
    <property type="entry name" value="Carboxylesterase_B_CS"/>
</dbReference>
<dbReference type="PANTHER" id="PTHR43903">
    <property type="entry name" value="NEUROLIGIN"/>
    <property type="match status" value="1"/>
</dbReference>